<keyword evidence="3" id="KW-1185">Reference proteome</keyword>
<dbReference type="Pfam" id="PF14397">
    <property type="entry name" value="ATPgrasp_ST"/>
    <property type="match status" value="1"/>
</dbReference>
<gene>
    <name evidence="2" type="ORF">CDO51_09600</name>
</gene>
<evidence type="ECO:0000259" key="1">
    <source>
        <dbReference type="Pfam" id="PF14397"/>
    </source>
</evidence>
<dbReference type="SUPFAM" id="SSF56059">
    <property type="entry name" value="Glutathione synthetase ATP-binding domain-like"/>
    <property type="match status" value="1"/>
</dbReference>
<comment type="caution">
    <text evidence="2">The sequence shown here is derived from an EMBL/GenBank/DDBJ whole genome shotgun (WGS) entry which is preliminary data.</text>
</comment>
<dbReference type="OrthoDB" id="8736147at2"/>
<name>A0A226BW83_9FIRM</name>
<dbReference type="RefSeq" id="WP_089024051.1">
    <property type="nucleotide sequence ID" value="NZ_NIQC01000023.1"/>
</dbReference>
<sequence>MVISSIKGFIYLGYFILNSPYSQLWEKFKETKRSYNVSYIWLVFDMLVSAIVHKASFEDYFDFTFFQLSNKEKKEYICTGDMYEFQSHFNDKEYRKYFRDKQLFYQEFKNYIGRDYLSISNNNIINDIENWTKNYSVFFAKRPFGQSGKDVIRVNINNYENCEALYEYLYKNNFTLLEEQIEQHSELNRLSPNCVNTIRVITFVEQSEDSSYDNVKIIGAILRLGLEDVIDNLSAGGIAAPIDLKTGQVYKPAISKELIKDRTFSFHPVSDEGITGFEIPEWENVIKLVKEAAMIIPEVRTVGWDVAISPNGPLLIEGNDNWNKRVWQLAYREGKRKLIQKFADENV</sequence>
<accession>A0A226BW83</accession>
<dbReference type="Proteomes" id="UP000214588">
    <property type="component" value="Unassembled WGS sequence"/>
</dbReference>
<evidence type="ECO:0000313" key="3">
    <source>
        <dbReference type="Proteomes" id="UP000214588"/>
    </source>
</evidence>
<evidence type="ECO:0000313" key="2">
    <source>
        <dbReference type="EMBL" id="OWZ83225.1"/>
    </source>
</evidence>
<organism evidence="2 3">
    <name type="scientific">Natranaerobius trueperi</name>
    <dbReference type="NCBI Taxonomy" id="759412"/>
    <lineage>
        <taxon>Bacteria</taxon>
        <taxon>Bacillati</taxon>
        <taxon>Bacillota</taxon>
        <taxon>Clostridia</taxon>
        <taxon>Natranaerobiales</taxon>
        <taxon>Natranaerobiaceae</taxon>
        <taxon>Natranaerobius</taxon>
    </lineage>
</organism>
<dbReference type="AlphaFoldDB" id="A0A226BW83"/>
<proteinExistence type="predicted"/>
<reference evidence="2 3" key="1">
    <citation type="submission" date="2017-06" db="EMBL/GenBank/DDBJ databases">
        <title>Draft Genome Sequence of Natranaerobius trueperi halophilic, alkalithermophilic bacteria from soda lakes.</title>
        <authorList>
            <person name="Zhao B."/>
        </authorList>
    </citation>
    <scope>NUCLEOTIDE SEQUENCE [LARGE SCALE GENOMIC DNA]</scope>
    <source>
        <strain evidence="2 3">DSM 18760</strain>
    </source>
</reference>
<protein>
    <recommendedName>
        <fullName evidence="1">Alpha-L-glutamate ligase-related protein ATP-grasp domain-containing protein</fullName>
    </recommendedName>
</protein>
<feature type="domain" description="Alpha-L-glutamate ligase-related protein ATP-grasp" evidence="1">
    <location>
        <begin position="84"/>
        <end position="342"/>
    </location>
</feature>
<dbReference type="InterPro" id="IPR039523">
    <property type="entry name" value="RimK-rel_E_lig_ATP-grasp"/>
</dbReference>
<dbReference type="EMBL" id="NIQC01000023">
    <property type="protein sequence ID" value="OWZ83225.1"/>
    <property type="molecule type" value="Genomic_DNA"/>
</dbReference>